<comment type="caution">
    <text evidence="2">The sequence shown here is derived from an EMBL/GenBank/DDBJ whole genome shotgun (WGS) entry which is preliminary data.</text>
</comment>
<keyword evidence="1" id="KW-0812">Transmembrane</keyword>
<dbReference type="EMBL" id="JACYXC010000001">
    <property type="protein sequence ID" value="MBH5335859.1"/>
    <property type="molecule type" value="Genomic_DNA"/>
</dbReference>
<keyword evidence="3" id="KW-1185">Reference proteome</keyword>
<feature type="transmembrane region" description="Helical" evidence="1">
    <location>
        <begin position="20"/>
        <end position="38"/>
    </location>
</feature>
<gene>
    <name evidence="2" type="ORF">IHE55_14110</name>
</gene>
<keyword evidence="1" id="KW-0472">Membrane</keyword>
<keyword evidence="1" id="KW-1133">Transmembrane helix</keyword>
<evidence type="ECO:0000256" key="1">
    <source>
        <dbReference type="SAM" id="Phobius"/>
    </source>
</evidence>
<dbReference type="Proteomes" id="UP000807371">
    <property type="component" value="Unassembled WGS sequence"/>
</dbReference>
<evidence type="ECO:0000313" key="3">
    <source>
        <dbReference type="Proteomes" id="UP000807371"/>
    </source>
</evidence>
<name>A0ABS0NKY8_9ACTN</name>
<accession>A0ABS0NKY8</accession>
<protein>
    <submittedName>
        <fullName evidence="2">Uncharacterized protein</fullName>
    </submittedName>
</protein>
<proteinExistence type="predicted"/>
<feature type="transmembrane region" description="Helical" evidence="1">
    <location>
        <begin position="58"/>
        <end position="77"/>
    </location>
</feature>
<organism evidence="2 3">
    <name type="scientific">Streptomyces pactum</name>
    <dbReference type="NCBI Taxonomy" id="68249"/>
    <lineage>
        <taxon>Bacteria</taxon>
        <taxon>Bacillati</taxon>
        <taxon>Actinomycetota</taxon>
        <taxon>Actinomycetes</taxon>
        <taxon>Kitasatosporales</taxon>
        <taxon>Streptomycetaceae</taxon>
        <taxon>Streptomyces</taxon>
    </lineage>
</organism>
<evidence type="ECO:0000313" key="2">
    <source>
        <dbReference type="EMBL" id="MBH5335859.1"/>
    </source>
</evidence>
<sequence>MFLCPWLPETVSHWIRFLPVYFVVPTAIGAVVSGAFALRRMRGDEGADHRRARAGLTLGTVVLVASLAVLLWAYWALNQAYS</sequence>
<reference evidence="2 3" key="1">
    <citation type="submission" date="2020-09" db="EMBL/GenBank/DDBJ databases">
        <title>Biosynthesis of the nuclear factor of activated T cells inhibitor NFAT-133 and its congeners in Streptomyces pactum.</title>
        <authorList>
            <person name="Zhou W."/>
            <person name="Posri P."/>
            <person name="Abugrain M.E."/>
            <person name="Weisberg A.J."/>
            <person name="Chang J.H."/>
            <person name="Mahmud T."/>
        </authorList>
    </citation>
    <scope>NUCLEOTIDE SEQUENCE [LARGE SCALE GENOMIC DNA]</scope>
    <source>
        <strain evidence="2 3">ATCC 27456</strain>
    </source>
</reference>